<dbReference type="AlphaFoldDB" id="A0A6N9VJI6"/>
<sequence>MTADIERLDVPLPVLIAQVDAITAANDSKRAAEATAENRHLLYDADPDATVPAFVDLHHHTTTRRGNR</sequence>
<evidence type="ECO:0000313" key="1">
    <source>
        <dbReference type="EMBL" id="NEB70241.1"/>
    </source>
</evidence>
<evidence type="ECO:0000313" key="2">
    <source>
        <dbReference type="Proteomes" id="UP000471648"/>
    </source>
</evidence>
<organism evidence="1 2">
    <name type="scientific">Streptomyces microflavus</name>
    <name type="common">Streptomyces lipmanii</name>
    <dbReference type="NCBI Taxonomy" id="1919"/>
    <lineage>
        <taxon>Bacteria</taxon>
        <taxon>Bacillati</taxon>
        <taxon>Actinomycetota</taxon>
        <taxon>Actinomycetes</taxon>
        <taxon>Kitasatosporales</taxon>
        <taxon>Streptomycetaceae</taxon>
        <taxon>Streptomyces</taxon>
    </lineage>
</organism>
<dbReference type="RefSeq" id="WP_164358132.1">
    <property type="nucleotide sequence ID" value="NZ_JAAGME010001046.1"/>
</dbReference>
<proteinExistence type="predicted"/>
<comment type="caution">
    <text evidence="1">The sequence shown here is derived from an EMBL/GenBank/DDBJ whole genome shotgun (WGS) entry which is preliminary data.</text>
</comment>
<gene>
    <name evidence="1" type="ORF">G3I39_24770</name>
</gene>
<protein>
    <submittedName>
        <fullName evidence="1">Uncharacterized protein</fullName>
    </submittedName>
</protein>
<name>A0A6N9VJI6_STRMI</name>
<accession>A0A6N9VJI6</accession>
<reference evidence="1 2" key="1">
    <citation type="submission" date="2020-01" db="EMBL/GenBank/DDBJ databases">
        <title>Insect and environment-associated Actinomycetes.</title>
        <authorList>
            <person name="Currrie C."/>
            <person name="Chevrette M."/>
            <person name="Carlson C."/>
            <person name="Stubbendieck R."/>
            <person name="Wendt-Pienkowski E."/>
        </authorList>
    </citation>
    <scope>NUCLEOTIDE SEQUENCE [LARGE SCALE GENOMIC DNA]</scope>
    <source>
        <strain evidence="1 2">SID14438</strain>
    </source>
</reference>
<dbReference type="Proteomes" id="UP000471648">
    <property type="component" value="Unassembled WGS sequence"/>
</dbReference>
<dbReference type="EMBL" id="JAAGME010001046">
    <property type="protein sequence ID" value="NEB70241.1"/>
    <property type="molecule type" value="Genomic_DNA"/>
</dbReference>